<reference evidence="2 3" key="1">
    <citation type="submission" date="2014-04" db="EMBL/GenBank/DDBJ databases">
        <authorList>
            <consortium name="DOE Joint Genome Institute"/>
            <person name="Kuo A."/>
            <person name="Zuccaro A."/>
            <person name="Kohler A."/>
            <person name="Nagy L.G."/>
            <person name="Floudas D."/>
            <person name="Copeland A."/>
            <person name="Barry K.W."/>
            <person name="Cichocki N."/>
            <person name="Veneault-Fourrey C."/>
            <person name="LaButti K."/>
            <person name="Lindquist E.A."/>
            <person name="Lipzen A."/>
            <person name="Lundell T."/>
            <person name="Morin E."/>
            <person name="Murat C."/>
            <person name="Sun H."/>
            <person name="Tunlid A."/>
            <person name="Henrissat B."/>
            <person name="Grigoriev I.V."/>
            <person name="Hibbett D.S."/>
            <person name="Martin F."/>
            <person name="Nordberg H.P."/>
            <person name="Cantor M.N."/>
            <person name="Hua S.X."/>
        </authorList>
    </citation>
    <scope>NUCLEOTIDE SEQUENCE [LARGE SCALE GENOMIC DNA]</scope>
    <source>
        <strain evidence="2 3">MAFF 305830</strain>
    </source>
</reference>
<evidence type="ECO:0000259" key="1">
    <source>
        <dbReference type="Pfam" id="PF09994"/>
    </source>
</evidence>
<protein>
    <recommendedName>
        <fullName evidence="1">T6SS Phospholipase effector Tle1-like catalytic domain-containing protein</fullName>
    </recommendedName>
</protein>
<dbReference type="InterPro" id="IPR018712">
    <property type="entry name" value="Tle1-like_cat"/>
</dbReference>
<reference evidence="3" key="2">
    <citation type="submission" date="2015-01" db="EMBL/GenBank/DDBJ databases">
        <title>Evolutionary Origins and Diversification of the Mycorrhizal Mutualists.</title>
        <authorList>
            <consortium name="DOE Joint Genome Institute"/>
            <consortium name="Mycorrhizal Genomics Consortium"/>
            <person name="Kohler A."/>
            <person name="Kuo A."/>
            <person name="Nagy L.G."/>
            <person name="Floudas D."/>
            <person name="Copeland A."/>
            <person name="Barry K.W."/>
            <person name="Cichocki N."/>
            <person name="Veneault-Fourrey C."/>
            <person name="LaButti K."/>
            <person name="Lindquist E.A."/>
            <person name="Lipzen A."/>
            <person name="Lundell T."/>
            <person name="Morin E."/>
            <person name="Murat C."/>
            <person name="Riley R."/>
            <person name="Ohm R."/>
            <person name="Sun H."/>
            <person name="Tunlid A."/>
            <person name="Henrissat B."/>
            <person name="Grigoriev I.V."/>
            <person name="Hibbett D.S."/>
            <person name="Martin F."/>
        </authorList>
    </citation>
    <scope>NUCLEOTIDE SEQUENCE [LARGE SCALE GENOMIC DNA]</scope>
    <source>
        <strain evidence="3">MAFF 305830</strain>
    </source>
</reference>
<dbReference type="AlphaFoldDB" id="A0A0C3BHU9"/>
<dbReference type="PANTHER" id="PTHR33840">
    <property type="match status" value="1"/>
</dbReference>
<dbReference type="Pfam" id="PF09994">
    <property type="entry name" value="T6SS_Tle1-like_cat"/>
    <property type="match status" value="1"/>
</dbReference>
<evidence type="ECO:0000313" key="3">
    <source>
        <dbReference type="Proteomes" id="UP000054097"/>
    </source>
</evidence>
<gene>
    <name evidence="2" type="ORF">M408DRAFT_327943</name>
</gene>
<name>A0A0C3BHU9_SERVB</name>
<dbReference type="PANTHER" id="PTHR33840:SF2">
    <property type="entry name" value="TLE1 PHOSPHOLIPASE DOMAIN-CONTAINING PROTEIN"/>
    <property type="match status" value="1"/>
</dbReference>
<dbReference type="OrthoDB" id="3162439at2759"/>
<accession>A0A0C3BHU9</accession>
<proteinExistence type="predicted"/>
<dbReference type="Proteomes" id="UP000054097">
    <property type="component" value="Unassembled WGS sequence"/>
</dbReference>
<dbReference type="EMBL" id="KN824283">
    <property type="protein sequence ID" value="KIM31051.1"/>
    <property type="molecule type" value="Genomic_DNA"/>
</dbReference>
<evidence type="ECO:0000313" key="2">
    <source>
        <dbReference type="EMBL" id="KIM31051.1"/>
    </source>
</evidence>
<dbReference type="STRING" id="933852.A0A0C3BHU9"/>
<dbReference type="HOGENOM" id="CLU_005049_5_0_1"/>
<feature type="domain" description="T6SS Phospholipase effector Tle1-like catalytic" evidence="1">
    <location>
        <begin position="16"/>
        <end position="299"/>
    </location>
</feature>
<sequence>MAFTSNHERLDLKPRCLILCFDGTADKFDGDNTNVVKLFSLLKKDDRNEQMVYYQPGLGTYVSPGVWGGVMAAVTKAVDMAVAVYLEAHVQHGYIYLMNNYRPGDRIILFGFSRGAYTARCLAGMLHKVGLLPKDNHEQVTFAFEMYKRTDEEGITQSKGFKQTFSRTVDIEFMGVWDTVSSVGSLIPRHLPFTSTNHIIKTFRHAISLDERRSKFHVNLWDKNLAEEGHPNRKKRKPQRTKSTWYEMKREDSDTYGRGETDVLEVWFAGTHADVGGGEDKDYRVHSLSNISLRWMIREIAMSQCGVLFDDHKLRGMGIPRKLFHLTTAFEVYKQVDQYPGQFFDETPSRVKFVDEPDMMNDDEEAALIPSPKSSYDKMSSGTLSRRWTYSTADVSISAKSFVPVVPSTVGFLRKIARTIFPAVIEVDEPNDHTFDDHYRMTCADLDEEDALEPLHDEMMMRKSWLLLELLPMKRMWQERGRWRSTFWPNLGRSRPMPAHPPPNIHHTVLIRMAKLGYRPKARLPAVYNIVD</sequence>
<organism evidence="2 3">
    <name type="scientific">Serendipita vermifera MAFF 305830</name>
    <dbReference type="NCBI Taxonomy" id="933852"/>
    <lineage>
        <taxon>Eukaryota</taxon>
        <taxon>Fungi</taxon>
        <taxon>Dikarya</taxon>
        <taxon>Basidiomycota</taxon>
        <taxon>Agaricomycotina</taxon>
        <taxon>Agaricomycetes</taxon>
        <taxon>Sebacinales</taxon>
        <taxon>Serendipitaceae</taxon>
        <taxon>Serendipita</taxon>
    </lineage>
</organism>
<keyword evidence="3" id="KW-1185">Reference proteome</keyword>